<comment type="caution">
    <text evidence="9">The sequence shown here is derived from an EMBL/GenBank/DDBJ whole genome shotgun (WGS) entry which is preliminary data.</text>
</comment>
<evidence type="ECO:0000256" key="6">
    <source>
        <dbReference type="ARBA" id="ARBA00023136"/>
    </source>
</evidence>
<keyword evidence="10" id="KW-1185">Reference proteome</keyword>
<dbReference type="InterPro" id="IPR029044">
    <property type="entry name" value="Nucleotide-diphossugar_trans"/>
</dbReference>
<dbReference type="Proteomes" id="UP000324758">
    <property type="component" value="Unassembled WGS sequence"/>
</dbReference>
<accession>A0A5D3KJU6</accession>
<dbReference type="Pfam" id="PF00535">
    <property type="entry name" value="Glycos_transf_2"/>
    <property type="match status" value="1"/>
</dbReference>
<evidence type="ECO:0000259" key="8">
    <source>
        <dbReference type="Pfam" id="PF00535"/>
    </source>
</evidence>
<evidence type="ECO:0000256" key="4">
    <source>
        <dbReference type="ARBA" id="ARBA00022692"/>
    </source>
</evidence>
<sequence>MKLSIVTTLYRSAASIEEFHNRAMKAAQALTDDIELIIVNDGSPDNSLELALEIQRSDPRVVIVDLSRNFGHHKAMMTGLAQASGDLVFLIDSDLEEQPEDLATLYQRFSQGDCDVVYGILTTRRGNLFARLPGATFFSLLDLLSDHPVPRNVFTARLMTRDYVKALVRHRDREFSISHLWEVTGFRQQSVALKKLSLSPTSYTFRRRVEMAIRDITTTSSKLLYLIFYVGLSIFGLSIAVIIFFLGRYFTRGVGVDGFTSEIVSIWFLGGLIILVLGIFGIYIANILAETKRRPYTIIRRIYHPENATVPQSRAPDKDING</sequence>
<keyword evidence="6 7" id="KW-0472">Membrane</keyword>
<proteinExistence type="predicted"/>
<feature type="transmembrane region" description="Helical" evidence="7">
    <location>
        <begin position="223"/>
        <end position="246"/>
    </location>
</feature>
<keyword evidence="4 7" id="KW-0812">Transmembrane</keyword>
<dbReference type="GO" id="GO:0005886">
    <property type="term" value="C:plasma membrane"/>
    <property type="evidence" value="ECO:0007669"/>
    <property type="project" value="TreeGrafter"/>
</dbReference>
<name>A0A5D3KJU6_9BRAD</name>
<evidence type="ECO:0000313" key="10">
    <source>
        <dbReference type="Proteomes" id="UP000324758"/>
    </source>
</evidence>
<dbReference type="AlphaFoldDB" id="A0A5D3KJU6"/>
<dbReference type="OrthoDB" id="9807795at2"/>
<dbReference type="PANTHER" id="PTHR48090:SF1">
    <property type="entry name" value="PROPHAGE BACTOPRENOL GLUCOSYL TRANSFERASE HOMOLOG"/>
    <property type="match status" value="1"/>
</dbReference>
<evidence type="ECO:0000256" key="3">
    <source>
        <dbReference type="ARBA" id="ARBA00022679"/>
    </source>
</evidence>
<comment type="subcellular location">
    <subcellularLocation>
        <location evidence="1">Membrane</location>
        <topology evidence="1">Multi-pass membrane protein</topology>
    </subcellularLocation>
</comment>
<evidence type="ECO:0000256" key="1">
    <source>
        <dbReference type="ARBA" id="ARBA00004141"/>
    </source>
</evidence>
<keyword evidence="3 9" id="KW-0808">Transferase</keyword>
<protein>
    <submittedName>
        <fullName evidence="9">Glycosyltransferase family 2 protein</fullName>
    </submittedName>
</protein>
<gene>
    <name evidence="9" type="ORF">FXB40_27920</name>
</gene>
<dbReference type="PANTHER" id="PTHR48090">
    <property type="entry name" value="UNDECAPRENYL-PHOSPHATE 4-DEOXY-4-FORMAMIDO-L-ARABINOSE TRANSFERASE-RELATED"/>
    <property type="match status" value="1"/>
</dbReference>
<evidence type="ECO:0000256" key="5">
    <source>
        <dbReference type="ARBA" id="ARBA00022989"/>
    </source>
</evidence>
<dbReference type="GO" id="GO:0016757">
    <property type="term" value="F:glycosyltransferase activity"/>
    <property type="evidence" value="ECO:0007669"/>
    <property type="project" value="UniProtKB-KW"/>
</dbReference>
<feature type="domain" description="Glycosyltransferase 2-like" evidence="8">
    <location>
        <begin position="4"/>
        <end position="166"/>
    </location>
</feature>
<dbReference type="CDD" id="cd04187">
    <property type="entry name" value="DPM1_like_bac"/>
    <property type="match status" value="1"/>
</dbReference>
<keyword evidence="5 7" id="KW-1133">Transmembrane helix</keyword>
<feature type="transmembrane region" description="Helical" evidence="7">
    <location>
        <begin position="266"/>
        <end position="289"/>
    </location>
</feature>
<evidence type="ECO:0000256" key="2">
    <source>
        <dbReference type="ARBA" id="ARBA00022676"/>
    </source>
</evidence>
<evidence type="ECO:0000313" key="9">
    <source>
        <dbReference type="EMBL" id="TYL91747.1"/>
    </source>
</evidence>
<dbReference type="Gene3D" id="3.90.550.10">
    <property type="entry name" value="Spore Coat Polysaccharide Biosynthesis Protein SpsA, Chain A"/>
    <property type="match status" value="1"/>
</dbReference>
<reference evidence="9 10" key="1">
    <citation type="submission" date="2019-08" db="EMBL/GenBank/DDBJ databases">
        <title>Bradyrhizobium hipponensis sp. nov., a rhizobium isolated from a Lupinus angustifolius root nodule in Tunisia.</title>
        <authorList>
            <person name="Off K."/>
            <person name="Rejili M."/>
            <person name="Mars M."/>
            <person name="Brachmann A."/>
            <person name="Marin M."/>
        </authorList>
    </citation>
    <scope>NUCLEOTIDE SEQUENCE [LARGE SCALE GENOMIC DNA]</scope>
    <source>
        <strain evidence="9 10">CTAW71</strain>
    </source>
</reference>
<dbReference type="SUPFAM" id="SSF53448">
    <property type="entry name" value="Nucleotide-diphospho-sugar transferases"/>
    <property type="match status" value="1"/>
</dbReference>
<dbReference type="EMBL" id="VSSS01000042">
    <property type="protein sequence ID" value="TYL91747.1"/>
    <property type="molecule type" value="Genomic_DNA"/>
</dbReference>
<dbReference type="InterPro" id="IPR050256">
    <property type="entry name" value="Glycosyltransferase_2"/>
</dbReference>
<keyword evidence="2" id="KW-0328">Glycosyltransferase</keyword>
<evidence type="ECO:0000256" key="7">
    <source>
        <dbReference type="SAM" id="Phobius"/>
    </source>
</evidence>
<dbReference type="InterPro" id="IPR001173">
    <property type="entry name" value="Glyco_trans_2-like"/>
</dbReference>
<organism evidence="9 10">
    <name type="scientific">Bradyrhizobium rifense</name>
    <dbReference type="NCBI Taxonomy" id="515499"/>
    <lineage>
        <taxon>Bacteria</taxon>
        <taxon>Pseudomonadati</taxon>
        <taxon>Pseudomonadota</taxon>
        <taxon>Alphaproteobacteria</taxon>
        <taxon>Hyphomicrobiales</taxon>
        <taxon>Nitrobacteraceae</taxon>
        <taxon>Bradyrhizobium</taxon>
    </lineage>
</organism>